<keyword evidence="8" id="KW-1185">Reference proteome</keyword>
<dbReference type="Gene3D" id="3.40.630.30">
    <property type="match status" value="1"/>
</dbReference>
<evidence type="ECO:0000313" key="7">
    <source>
        <dbReference type="EMBL" id="GAC34781.1"/>
    </source>
</evidence>
<evidence type="ECO:0000259" key="6">
    <source>
        <dbReference type="PROSITE" id="PS51186"/>
    </source>
</evidence>
<comment type="subcellular location">
    <subcellularLocation>
        <location evidence="5">Cytoplasm</location>
    </subcellularLocation>
</comment>
<dbReference type="InterPro" id="IPR016181">
    <property type="entry name" value="Acyl_CoA_acyltransferase"/>
</dbReference>
<sequence>MIRLTSSNYHPAYEIHRQGHSHPWSESMFADCFTEQYRAYGLVLEDSYVGLYVALFVLDEATLMDIDVAMSFRGRGLSKQLMAHFLQQCKSKGMQSVWLEVRASNLVAIGLYQKEGFVLIERRKSYYEMNDGREDALIMKLTLV</sequence>
<dbReference type="STRING" id="1129793.GPLA_3901"/>
<evidence type="ECO:0000256" key="4">
    <source>
        <dbReference type="ARBA" id="ARBA00023315"/>
    </source>
</evidence>
<feature type="domain" description="N-acetyltransferase" evidence="6">
    <location>
        <begin position="1"/>
        <end position="144"/>
    </location>
</feature>
<comment type="catalytic activity">
    <reaction evidence="5">
        <text>N-terminal L-alanyl-[ribosomal protein bS18] + acetyl-CoA = N-terminal N(alpha)-acetyl-L-alanyl-[ribosomal protein bS18] + CoA + H(+)</text>
        <dbReference type="Rhea" id="RHEA:43756"/>
        <dbReference type="Rhea" id="RHEA-COMP:10676"/>
        <dbReference type="Rhea" id="RHEA-COMP:10677"/>
        <dbReference type="ChEBI" id="CHEBI:15378"/>
        <dbReference type="ChEBI" id="CHEBI:57287"/>
        <dbReference type="ChEBI" id="CHEBI:57288"/>
        <dbReference type="ChEBI" id="CHEBI:64718"/>
        <dbReference type="ChEBI" id="CHEBI:83683"/>
        <dbReference type="EC" id="2.3.1.266"/>
    </reaction>
</comment>
<accession>K6ZFH1</accession>
<dbReference type="PANTHER" id="PTHR43420:SF51">
    <property type="entry name" value="PEPTIDYL-LYSINE N-ACETYLTRANSFERASE YIAC"/>
    <property type="match status" value="1"/>
</dbReference>
<evidence type="ECO:0000256" key="2">
    <source>
        <dbReference type="ARBA" id="ARBA00022490"/>
    </source>
</evidence>
<evidence type="ECO:0000313" key="8">
    <source>
        <dbReference type="Proteomes" id="UP000006322"/>
    </source>
</evidence>
<gene>
    <name evidence="7" type="primary">rimI</name>
    <name evidence="7" type="ORF">GPLA_3901</name>
</gene>
<dbReference type="PANTHER" id="PTHR43420">
    <property type="entry name" value="ACETYLTRANSFERASE"/>
    <property type="match status" value="1"/>
</dbReference>
<organism evidence="7 8">
    <name type="scientific">Paraglaciecola polaris LMG 21857</name>
    <dbReference type="NCBI Taxonomy" id="1129793"/>
    <lineage>
        <taxon>Bacteria</taxon>
        <taxon>Pseudomonadati</taxon>
        <taxon>Pseudomonadota</taxon>
        <taxon>Gammaproteobacteria</taxon>
        <taxon>Alteromonadales</taxon>
        <taxon>Alteromonadaceae</taxon>
        <taxon>Paraglaciecola</taxon>
    </lineage>
</organism>
<dbReference type="InterPro" id="IPR006464">
    <property type="entry name" value="AcTrfase_RimI/Ard1"/>
</dbReference>
<dbReference type="GO" id="GO:0008999">
    <property type="term" value="F:protein-N-terminal-alanine acetyltransferase activity"/>
    <property type="evidence" value="ECO:0007669"/>
    <property type="project" value="UniProtKB-EC"/>
</dbReference>
<dbReference type="InterPro" id="IPR050680">
    <property type="entry name" value="YpeA/RimI_acetyltransf"/>
</dbReference>
<protein>
    <recommendedName>
        <fullName evidence="5">[Ribosomal protein bS18]-alanine N-acetyltransferase</fullName>
        <ecNumber evidence="5">2.3.1.266</ecNumber>
    </recommendedName>
</protein>
<dbReference type="EMBL" id="BAER01000116">
    <property type="protein sequence ID" value="GAC34781.1"/>
    <property type="molecule type" value="Genomic_DNA"/>
</dbReference>
<evidence type="ECO:0000256" key="5">
    <source>
        <dbReference type="RuleBase" id="RU363094"/>
    </source>
</evidence>
<dbReference type="Proteomes" id="UP000006322">
    <property type="component" value="Unassembled WGS sequence"/>
</dbReference>
<dbReference type="PROSITE" id="PS51186">
    <property type="entry name" value="GNAT"/>
    <property type="match status" value="1"/>
</dbReference>
<name>K6ZFH1_9ALTE</name>
<dbReference type="Pfam" id="PF00583">
    <property type="entry name" value="Acetyltransf_1"/>
    <property type="match status" value="1"/>
</dbReference>
<dbReference type="CDD" id="cd04301">
    <property type="entry name" value="NAT_SF"/>
    <property type="match status" value="1"/>
</dbReference>
<comment type="similarity">
    <text evidence="1 5">Belongs to the acetyltransferase family. RimI subfamily.</text>
</comment>
<dbReference type="NCBIfam" id="TIGR01575">
    <property type="entry name" value="rimI"/>
    <property type="match status" value="1"/>
</dbReference>
<keyword evidence="4 7" id="KW-0012">Acyltransferase</keyword>
<evidence type="ECO:0000256" key="1">
    <source>
        <dbReference type="ARBA" id="ARBA00005395"/>
    </source>
</evidence>
<dbReference type="AlphaFoldDB" id="K6ZFH1"/>
<dbReference type="SUPFAM" id="SSF55729">
    <property type="entry name" value="Acyl-CoA N-acyltransferases (Nat)"/>
    <property type="match status" value="1"/>
</dbReference>
<comment type="function">
    <text evidence="5">Acetylates the N-terminal alanine of ribosomal protein bS18.</text>
</comment>
<dbReference type="InterPro" id="IPR000182">
    <property type="entry name" value="GNAT_dom"/>
</dbReference>
<comment type="caution">
    <text evidence="7">The sequence shown here is derived from an EMBL/GenBank/DDBJ whole genome shotgun (WGS) entry which is preliminary data.</text>
</comment>
<reference evidence="8" key="1">
    <citation type="journal article" date="2014" name="Environ. Microbiol.">
        <title>Comparative genomics of the marine bacterial genus Glaciecola reveals the high degree of genomic diversity and genomic characteristic for cold adaptation.</title>
        <authorList>
            <person name="Qin Q.L."/>
            <person name="Xie B.B."/>
            <person name="Yu Y."/>
            <person name="Shu Y.L."/>
            <person name="Rong J.C."/>
            <person name="Zhang Y.J."/>
            <person name="Zhao D.L."/>
            <person name="Chen X.L."/>
            <person name="Zhang X.Y."/>
            <person name="Chen B."/>
            <person name="Zhou B.C."/>
            <person name="Zhang Y.Z."/>
        </authorList>
    </citation>
    <scope>NUCLEOTIDE SEQUENCE [LARGE SCALE GENOMIC DNA]</scope>
    <source>
        <strain evidence="8">LMG 21857</strain>
    </source>
</reference>
<keyword evidence="3 7" id="KW-0808">Transferase</keyword>
<dbReference type="EC" id="2.3.1.266" evidence="5"/>
<keyword evidence="2 5" id="KW-0963">Cytoplasm</keyword>
<evidence type="ECO:0000256" key="3">
    <source>
        <dbReference type="ARBA" id="ARBA00022679"/>
    </source>
</evidence>
<dbReference type="GO" id="GO:0005737">
    <property type="term" value="C:cytoplasm"/>
    <property type="evidence" value="ECO:0007669"/>
    <property type="project" value="UniProtKB-SubCell"/>
</dbReference>
<proteinExistence type="inferred from homology"/>